<feature type="region of interest" description="Disordered" evidence="1">
    <location>
        <begin position="1"/>
        <end position="63"/>
    </location>
</feature>
<dbReference type="EMBL" id="OVTA01000129">
    <property type="protein sequence ID" value="SPS03025.1"/>
    <property type="molecule type" value="Genomic_DNA"/>
</dbReference>
<evidence type="ECO:0000313" key="2">
    <source>
        <dbReference type="EMBL" id="SPS03025.1"/>
    </source>
</evidence>
<gene>
    <name evidence="2" type="ORF">CBM2634_U610002</name>
</gene>
<feature type="compositionally biased region" description="Polar residues" evidence="1">
    <location>
        <begin position="26"/>
        <end position="35"/>
    </location>
</feature>
<proteinExistence type="predicted"/>
<reference evidence="2 3" key="1">
    <citation type="submission" date="2018-01" db="EMBL/GenBank/DDBJ databases">
        <authorList>
            <person name="Gaut B.S."/>
            <person name="Morton B.R."/>
            <person name="Clegg M.T."/>
            <person name="Duvall M.R."/>
        </authorList>
    </citation>
    <scope>NUCLEOTIDE SEQUENCE [LARGE SCALE GENOMIC DNA]</scope>
    <source>
        <strain evidence="2">Cupriavidus taiwanensis cmp 52</strain>
    </source>
</reference>
<sequence>MLAFRGHHAAALRNRDWADPDDRDSSGNIQPQRFETPTGIRRGRLGGAASEDRHSKGKAGGNA</sequence>
<protein>
    <submittedName>
        <fullName evidence="2">Uncharacterized protein</fullName>
    </submittedName>
</protein>
<evidence type="ECO:0000256" key="1">
    <source>
        <dbReference type="SAM" id="MobiDB-lite"/>
    </source>
</evidence>
<dbReference type="AlphaFoldDB" id="A0A375JCW6"/>
<feature type="compositionally biased region" description="Basic and acidic residues" evidence="1">
    <location>
        <begin position="13"/>
        <end position="25"/>
    </location>
</feature>
<organism evidence="2 3">
    <name type="scientific">Cupriavidus taiwanensis</name>
    <dbReference type="NCBI Taxonomy" id="164546"/>
    <lineage>
        <taxon>Bacteria</taxon>
        <taxon>Pseudomonadati</taxon>
        <taxon>Pseudomonadota</taxon>
        <taxon>Betaproteobacteria</taxon>
        <taxon>Burkholderiales</taxon>
        <taxon>Burkholderiaceae</taxon>
        <taxon>Cupriavidus</taxon>
    </lineage>
</organism>
<accession>A0A375JCW6</accession>
<dbReference type="Proteomes" id="UP000256805">
    <property type="component" value="Unassembled WGS sequence"/>
</dbReference>
<name>A0A375JCW6_9BURK</name>
<evidence type="ECO:0000313" key="3">
    <source>
        <dbReference type="Proteomes" id="UP000256805"/>
    </source>
</evidence>
<feature type="compositionally biased region" description="Basic residues" evidence="1">
    <location>
        <begin position="1"/>
        <end position="10"/>
    </location>
</feature>